<proteinExistence type="predicted"/>
<dbReference type="Gene3D" id="1.20.1280.50">
    <property type="match status" value="1"/>
</dbReference>
<dbReference type="STRING" id="34475.A0A4Y9Y767"/>
<organism evidence="1 2">
    <name type="scientific">Rhodofomes roseus</name>
    <dbReference type="NCBI Taxonomy" id="34475"/>
    <lineage>
        <taxon>Eukaryota</taxon>
        <taxon>Fungi</taxon>
        <taxon>Dikarya</taxon>
        <taxon>Basidiomycota</taxon>
        <taxon>Agaricomycotina</taxon>
        <taxon>Agaricomycetes</taxon>
        <taxon>Polyporales</taxon>
        <taxon>Rhodofomes</taxon>
    </lineage>
</organism>
<name>A0A4Y9Y767_9APHY</name>
<dbReference type="AlphaFoldDB" id="A0A4Y9Y767"/>
<comment type="caution">
    <text evidence="1">The sequence shown here is derived from an EMBL/GenBank/DDBJ whole genome shotgun (WGS) entry which is preliminary data.</text>
</comment>
<reference evidence="1 2" key="1">
    <citation type="submission" date="2019-01" db="EMBL/GenBank/DDBJ databases">
        <title>Genome sequencing of the rare red list fungi Fomitopsis rosea.</title>
        <authorList>
            <person name="Buettner E."/>
            <person name="Kellner H."/>
        </authorList>
    </citation>
    <scope>NUCLEOTIDE SEQUENCE [LARGE SCALE GENOMIC DNA]</scope>
    <source>
        <strain evidence="1 2">DSM 105464</strain>
    </source>
</reference>
<evidence type="ECO:0000313" key="2">
    <source>
        <dbReference type="Proteomes" id="UP000298390"/>
    </source>
</evidence>
<evidence type="ECO:0000313" key="1">
    <source>
        <dbReference type="EMBL" id="TFY56649.1"/>
    </source>
</evidence>
<dbReference type="EMBL" id="SEKV01000487">
    <property type="protein sequence ID" value="TFY56649.1"/>
    <property type="molecule type" value="Genomic_DNA"/>
</dbReference>
<sequence length="498" mass="56441">MLQVQAMSKKQISGIAAGTTRLRQRVSVNDLPPDILLLIFRELLLTVRDPAFHGRFLVGWNDKNLEPWPPYDSSMSPLPFPESIASVCRHWRGVMSIMSLFWTRLVIWVGNDPTSLSTIRDYLTWSRDSLLDIYVLCRLDAATEEGPTEKVQMQAVMETLAPHMKRWRLLRMKVLRASSLPRPRIEIVGRADRLIDLEMQAVVDDSEASVTGASPVSAEFSTPVLERLRMGNVHFHESYVKLILQYRMPPKLSHLTISDYGLRHTNFPLVDLLECITECKGMLRVKLANLRLDCSYSGPPLVRRGIVWCAFADFVDMRGDEIAEYNRLLSYPYVHMTSYTRCSMEVPSLLGNSYYIKATEIASAKTLLTFLAAQRGPIPCSKVLMVNCDGLRHEVLRVMGFATNDNWVSPCLKSLAIVGCKQFSSMDLRYLLEARRSVHEATGFPEAIEPGYVVGSIEYLNVEDCCELASEDREWFDAHVSSVRWDDWSGGYGNSPAM</sequence>
<accession>A0A4Y9Y767</accession>
<protein>
    <submittedName>
        <fullName evidence="1">Uncharacterized protein</fullName>
    </submittedName>
</protein>
<dbReference type="Proteomes" id="UP000298390">
    <property type="component" value="Unassembled WGS sequence"/>
</dbReference>
<gene>
    <name evidence="1" type="ORF">EVJ58_g7512</name>
</gene>